<keyword evidence="1" id="KW-0472">Membrane</keyword>
<name>A0A5C5CJ83_9HYPH</name>
<evidence type="ECO:0000313" key="3">
    <source>
        <dbReference type="EMBL" id="TNV11622.1"/>
    </source>
</evidence>
<keyword evidence="1" id="KW-0812">Transmembrane</keyword>
<accession>A0A5C5CJ83</accession>
<reference evidence="3" key="2">
    <citation type="submission" date="2019-06" db="EMBL/GenBank/DDBJ databases">
        <authorList>
            <person name="Hu M."/>
        </authorList>
    </citation>
    <scope>NUCLEOTIDE SEQUENCE</scope>
    <source>
        <strain evidence="3">08RB2639</strain>
    </source>
</reference>
<keyword evidence="5" id="KW-1185">Reference proteome</keyword>
<feature type="transmembrane region" description="Helical" evidence="1">
    <location>
        <begin position="113"/>
        <end position="135"/>
    </location>
</feature>
<reference evidence="2 5" key="3">
    <citation type="submission" date="2020-08" db="EMBL/GenBank/DDBJ databases">
        <title>Genomic Encyclopedia of Type Strains, Phase IV (KMG-IV): sequencing the most valuable type-strain genomes for metagenomic binning, comparative biology and taxonomic classification.</title>
        <authorList>
            <person name="Goeker M."/>
        </authorList>
    </citation>
    <scope>NUCLEOTIDE SEQUENCE [LARGE SCALE GENOMIC DNA]</scope>
    <source>
        <strain evidence="2 5">DSM 23868</strain>
    </source>
</reference>
<dbReference type="Proteomes" id="UP000553980">
    <property type="component" value="Unassembled WGS sequence"/>
</dbReference>
<evidence type="ECO:0000313" key="5">
    <source>
        <dbReference type="Proteomes" id="UP000553980"/>
    </source>
</evidence>
<evidence type="ECO:0000313" key="4">
    <source>
        <dbReference type="Proteomes" id="UP000313390"/>
    </source>
</evidence>
<dbReference type="AlphaFoldDB" id="A0A5C5CJ83"/>
<evidence type="ECO:0000313" key="2">
    <source>
        <dbReference type="EMBL" id="MBB4091529.1"/>
    </source>
</evidence>
<organism evidence="3 4">
    <name type="scientific">Brucella pecoris</name>
    <dbReference type="NCBI Taxonomy" id="867683"/>
    <lineage>
        <taxon>Bacteria</taxon>
        <taxon>Pseudomonadati</taxon>
        <taxon>Pseudomonadota</taxon>
        <taxon>Alphaproteobacteria</taxon>
        <taxon>Hyphomicrobiales</taxon>
        <taxon>Brucellaceae</taxon>
        <taxon>Brucella/Ochrobactrum group</taxon>
        <taxon>Brucella</taxon>
    </lineage>
</organism>
<feature type="transmembrane region" description="Helical" evidence="1">
    <location>
        <begin position="59"/>
        <end position="79"/>
    </location>
</feature>
<keyword evidence="1" id="KW-1133">Transmembrane helix</keyword>
<feature type="transmembrane region" description="Helical" evidence="1">
    <location>
        <begin position="155"/>
        <end position="188"/>
    </location>
</feature>
<protein>
    <submittedName>
        <fullName evidence="3">Uncharacterized protein</fullName>
    </submittedName>
</protein>
<dbReference type="EMBL" id="JACIEX010000001">
    <property type="protein sequence ID" value="MBB4091529.1"/>
    <property type="molecule type" value="Genomic_DNA"/>
</dbReference>
<proteinExistence type="predicted"/>
<dbReference type="EMBL" id="VEWK01000006">
    <property type="protein sequence ID" value="TNV11622.1"/>
    <property type="molecule type" value="Genomic_DNA"/>
</dbReference>
<feature type="transmembrane region" description="Helical" evidence="1">
    <location>
        <begin position="20"/>
        <end position="39"/>
    </location>
</feature>
<dbReference type="Proteomes" id="UP000313390">
    <property type="component" value="Unassembled WGS sequence"/>
</dbReference>
<comment type="caution">
    <text evidence="3">The sequence shown here is derived from an EMBL/GenBank/DDBJ whole genome shotgun (WGS) entry which is preliminary data.</text>
</comment>
<dbReference type="RefSeq" id="WP_140021024.1">
    <property type="nucleotide sequence ID" value="NZ_JACIEX010000001.1"/>
</dbReference>
<reference evidence="3 4" key="1">
    <citation type="journal article" date="2011" name="Int. J. Syst. Evol. Microbiol.">
        <title>Ochrobactrum pecoris sp. nov., isolated from farm animals.</title>
        <authorList>
            <person name="Kampfer P."/>
            <person name="Huber B."/>
            <person name="Busse H.J."/>
            <person name="Scholz H.C."/>
            <person name="Tomaso H."/>
            <person name="Hotzel H."/>
            <person name="Melzer F."/>
        </authorList>
    </citation>
    <scope>NUCLEOTIDE SEQUENCE [LARGE SCALE GENOMIC DNA]</scope>
    <source>
        <strain evidence="3 4">08RB2639</strain>
    </source>
</reference>
<gene>
    <name evidence="3" type="ORF">FIB18_12450</name>
    <name evidence="2" type="ORF">GGQ79_000002</name>
</gene>
<dbReference type="OrthoDB" id="8457152at2"/>
<evidence type="ECO:0000256" key="1">
    <source>
        <dbReference type="SAM" id="Phobius"/>
    </source>
</evidence>
<sequence>MIWYQIRRAFAFGKIKHPDLAPFLTWVPLTVGLLLSLGFELLPVRPKFTGDGSVSRHMLNVFAILPGFYIAALAAVATFNREEMDFEMPNPAPKMVLRTRGVDQEMSLTFRMFLSHMFSYLTALSFVAVFLFMGAELIAPSAKLLIEMLPTAWKRIAIFVVSGGYLLLSFWLAAKIVLTTMIGLYFLAERIHRPQV</sequence>